<evidence type="ECO:0000256" key="2">
    <source>
        <dbReference type="ARBA" id="ARBA00022574"/>
    </source>
</evidence>
<dbReference type="PROSITE" id="PS50082">
    <property type="entry name" value="WD_REPEATS_2"/>
    <property type="match status" value="1"/>
</dbReference>
<keyword evidence="2 6" id="KW-0853">WD repeat</keyword>
<name>A0AAD2AGF3_9LAMI</name>
<dbReference type="SMART" id="SM00320">
    <property type="entry name" value="WD40"/>
    <property type="match status" value="3"/>
</dbReference>
<evidence type="ECO:0000313" key="8">
    <source>
        <dbReference type="Proteomes" id="UP000834106"/>
    </source>
</evidence>
<evidence type="ECO:0000256" key="3">
    <source>
        <dbReference type="ARBA" id="ARBA00022694"/>
    </source>
</evidence>
<dbReference type="InterPro" id="IPR001680">
    <property type="entry name" value="WD40_rpt"/>
</dbReference>
<keyword evidence="5" id="KW-0539">Nucleus</keyword>
<reference evidence="7" key="1">
    <citation type="submission" date="2023-05" db="EMBL/GenBank/DDBJ databases">
        <authorList>
            <person name="Huff M."/>
        </authorList>
    </citation>
    <scope>NUCLEOTIDE SEQUENCE</scope>
</reference>
<protein>
    <submittedName>
        <fullName evidence="7">Uncharacterized protein</fullName>
    </submittedName>
</protein>
<organism evidence="7 8">
    <name type="scientific">Fraxinus pennsylvanica</name>
    <dbReference type="NCBI Taxonomy" id="56036"/>
    <lineage>
        <taxon>Eukaryota</taxon>
        <taxon>Viridiplantae</taxon>
        <taxon>Streptophyta</taxon>
        <taxon>Embryophyta</taxon>
        <taxon>Tracheophyta</taxon>
        <taxon>Spermatophyta</taxon>
        <taxon>Magnoliopsida</taxon>
        <taxon>eudicotyledons</taxon>
        <taxon>Gunneridae</taxon>
        <taxon>Pentapetalae</taxon>
        <taxon>asterids</taxon>
        <taxon>lamiids</taxon>
        <taxon>Lamiales</taxon>
        <taxon>Oleaceae</taxon>
        <taxon>Oleeae</taxon>
        <taxon>Fraxinus</taxon>
    </lineage>
</organism>
<proteinExistence type="predicted"/>
<comment type="subcellular location">
    <subcellularLocation>
        <location evidence="1">Nucleus</location>
    </subcellularLocation>
</comment>
<evidence type="ECO:0000313" key="7">
    <source>
        <dbReference type="EMBL" id="CAI9785676.1"/>
    </source>
</evidence>
<keyword evidence="4" id="KW-0677">Repeat</keyword>
<dbReference type="InterPro" id="IPR028884">
    <property type="entry name" value="Trm82"/>
</dbReference>
<dbReference type="GO" id="GO:0005829">
    <property type="term" value="C:cytosol"/>
    <property type="evidence" value="ECO:0007669"/>
    <property type="project" value="TreeGrafter"/>
</dbReference>
<dbReference type="Proteomes" id="UP000834106">
    <property type="component" value="Chromosome 22"/>
</dbReference>
<dbReference type="GO" id="GO:0005634">
    <property type="term" value="C:nucleus"/>
    <property type="evidence" value="ECO:0007669"/>
    <property type="project" value="UniProtKB-SubCell"/>
</dbReference>
<dbReference type="InterPro" id="IPR036322">
    <property type="entry name" value="WD40_repeat_dom_sf"/>
</dbReference>
<feature type="repeat" description="WD" evidence="6">
    <location>
        <begin position="52"/>
        <end position="93"/>
    </location>
</feature>
<dbReference type="GO" id="GO:0036265">
    <property type="term" value="P:RNA (guanine-N7)-methylation"/>
    <property type="evidence" value="ECO:0007669"/>
    <property type="project" value="InterPro"/>
</dbReference>
<keyword evidence="3" id="KW-0819">tRNA processing</keyword>
<evidence type="ECO:0000256" key="6">
    <source>
        <dbReference type="PROSITE-ProRule" id="PRU00221"/>
    </source>
</evidence>
<evidence type="ECO:0000256" key="5">
    <source>
        <dbReference type="ARBA" id="ARBA00023242"/>
    </source>
</evidence>
<dbReference type="Pfam" id="PF00400">
    <property type="entry name" value="WD40"/>
    <property type="match status" value="2"/>
</dbReference>
<accession>A0AAD2AGF3</accession>
<dbReference type="AlphaFoldDB" id="A0AAD2AGF3"/>
<gene>
    <name evidence="7" type="ORF">FPE_LOCUS33106</name>
</gene>
<dbReference type="SUPFAM" id="SSF50978">
    <property type="entry name" value="WD40 repeat-like"/>
    <property type="match status" value="1"/>
</dbReference>
<dbReference type="InterPro" id="IPR015943">
    <property type="entry name" value="WD40/YVTN_repeat-like_dom_sf"/>
</dbReference>
<dbReference type="PROSITE" id="PS50294">
    <property type="entry name" value="WD_REPEATS_REGION"/>
    <property type="match status" value="1"/>
</dbReference>
<dbReference type="Gene3D" id="2.130.10.10">
    <property type="entry name" value="YVTN repeat-like/Quinoprotein amine dehydrogenase"/>
    <property type="match status" value="2"/>
</dbReference>
<dbReference type="PANTHER" id="PTHR16288">
    <property type="entry name" value="WD40 REPEAT PROTEIN 4"/>
    <property type="match status" value="1"/>
</dbReference>
<evidence type="ECO:0000256" key="4">
    <source>
        <dbReference type="ARBA" id="ARBA00022737"/>
    </source>
</evidence>
<evidence type="ECO:0000256" key="1">
    <source>
        <dbReference type="ARBA" id="ARBA00004123"/>
    </source>
</evidence>
<keyword evidence="8" id="KW-1185">Reference proteome</keyword>
<dbReference type="PANTHER" id="PTHR16288:SF0">
    <property type="entry name" value="TRNA (GUANINE-N(7)-)-METHYLTRANSFERASE NON-CATALYTIC SUBUNIT WDR4"/>
    <property type="match status" value="1"/>
</dbReference>
<dbReference type="EMBL" id="OU503057">
    <property type="protein sequence ID" value="CAI9785676.1"/>
    <property type="molecule type" value="Genomic_DNA"/>
</dbReference>
<dbReference type="GO" id="GO:0006400">
    <property type="term" value="P:tRNA modification"/>
    <property type="evidence" value="ECO:0007669"/>
    <property type="project" value="TreeGrafter"/>
</dbReference>
<sequence>MEEENDKNPETDVAPAVISVHPTHKFVSAAVGSDLRVFNLQEGCVVTLTDESGGHKDSIRAIRYSANGQLFISAGDDKLVKIWATDSWRCIYSVASEKRVSAVAISNDGMFVCFADKFGVVYVVDIEDHNVEELVPVIKKGVPILSHYCSIITRLEFSPDGRFIVSADRDFKIRVTVFPKNPVNGAHEIQSFCLGHTDSYKSRVSKISGYPVTPINYLTSVWSSEFEAEIIDFNGKEEEILPAVTDLCATPDGSLVAVAIQSLSGVLLLRCNQSTRTLSVAKVVSIPGETFIPTSIGAASSSPVLWMAMGASSLHVSESVSLARVRGISGFSTSASESLDHNTSVLEDAEIPGGESLLQTLQGKLSIGKEAFSAAAEAVKTAMRNLLIKKQYSAERREFRKRGRNDVKSKQ</sequence>
<dbReference type="GO" id="GO:0043527">
    <property type="term" value="C:tRNA methyltransferase complex"/>
    <property type="evidence" value="ECO:0007669"/>
    <property type="project" value="TreeGrafter"/>
</dbReference>